<sequence length="302" mass="33781">MTSAVSAPLDIFIPYWGDPALLYATVESVRTQTDDNWVVTVVDDDYPDDSVAAHFAAETDPRIRYVRNDHNLGITGNYDKCRELATGPLMMFLGCDDVLLPDYVATVRSAHERFPDAAIIQPGVRTIDDDGRPTESLADRVKRALRPRIDEPTVFGGEQLATSLLHGDWLYWPSLVFRTDAVRKPAFRENLPIVQDLALIIDLVAGGAQLVLEPTVVFLYRRHTQSASATSLLNGRRLRDERRYYGVAARQMDELGWTRARRAARLRWTSRLHGLTLLPAAIGSRDASAVRSVLEHAISTRS</sequence>
<reference evidence="3" key="1">
    <citation type="journal article" date="2019" name="Int. J. Syst. Evol. Microbiol.">
        <title>The Global Catalogue of Microorganisms (GCM) 10K type strain sequencing project: providing services to taxonomists for standard genome sequencing and annotation.</title>
        <authorList>
            <consortium name="The Broad Institute Genomics Platform"/>
            <consortium name="The Broad Institute Genome Sequencing Center for Infectious Disease"/>
            <person name="Wu L."/>
            <person name="Ma J."/>
        </authorList>
    </citation>
    <scope>NUCLEOTIDE SEQUENCE [LARGE SCALE GENOMIC DNA]</scope>
    <source>
        <strain evidence="3">JCM 16021</strain>
    </source>
</reference>
<comment type="caution">
    <text evidence="2">The sequence shown here is derived from an EMBL/GenBank/DDBJ whole genome shotgun (WGS) entry which is preliminary data.</text>
</comment>
<dbReference type="Proteomes" id="UP001500575">
    <property type="component" value="Unassembled WGS sequence"/>
</dbReference>
<dbReference type="RefSeq" id="WP_344301964.1">
    <property type="nucleotide sequence ID" value="NZ_BAAAQQ010000002.1"/>
</dbReference>
<evidence type="ECO:0000313" key="2">
    <source>
        <dbReference type="EMBL" id="GAA2115233.1"/>
    </source>
</evidence>
<name>A0ABP5JHA8_9ACTN</name>
<dbReference type="PANTHER" id="PTHR43685">
    <property type="entry name" value="GLYCOSYLTRANSFERASE"/>
    <property type="match status" value="1"/>
</dbReference>
<dbReference type="PANTHER" id="PTHR43685:SF2">
    <property type="entry name" value="GLYCOSYLTRANSFERASE 2-LIKE DOMAIN-CONTAINING PROTEIN"/>
    <property type="match status" value="1"/>
</dbReference>
<dbReference type="InterPro" id="IPR050834">
    <property type="entry name" value="Glycosyltransf_2"/>
</dbReference>
<dbReference type="SUPFAM" id="SSF53448">
    <property type="entry name" value="Nucleotide-diphospho-sugar transferases"/>
    <property type="match status" value="1"/>
</dbReference>
<feature type="domain" description="Glycosyltransferase 2-like" evidence="1">
    <location>
        <begin position="11"/>
        <end position="136"/>
    </location>
</feature>
<protein>
    <recommendedName>
        <fullName evidence="1">Glycosyltransferase 2-like domain-containing protein</fullName>
    </recommendedName>
</protein>
<dbReference type="EMBL" id="BAAAQQ010000002">
    <property type="protein sequence ID" value="GAA2115233.1"/>
    <property type="molecule type" value="Genomic_DNA"/>
</dbReference>
<dbReference type="Gene3D" id="3.90.550.10">
    <property type="entry name" value="Spore Coat Polysaccharide Biosynthesis Protein SpsA, Chain A"/>
    <property type="match status" value="1"/>
</dbReference>
<accession>A0ABP5JHA8</accession>
<evidence type="ECO:0000259" key="1">
    <source>
        <dbReference type="Pfam" id="PF00535"/>
    </source>
</evidence>
<evidence type="ECO:0000313" key="3">
    <source>
        <dbReference type="Proteomes" id="UP001500575"/>
    </source>
</evidence>
<dbReference type="InterPro" id="IPR029044">
    <property type="entry name" value="Nucleotide-diphossugar_trans"/>
</dbReference>
<keyword evidence="3" id="KW-1185">Reference proteome</keyword>
<dbReference type="Pfam" id="PF00535">
    <property type="entry name" value="Glycos_transf_2"/>
    <property type="match status" value="1"/>
</dbReference>
<dbReference type="InterPro" id="IPR001173">
    <property type="entry name" value="Glyco_trans_2-like"/>
</dbReference>
<gene>
    <name evidence="2" type="ORF">GCM10009843_04370</name>
</gene>
<organism evidence="2 3">
    <name type="scientific">Nocardioides bigeumensis</name>
    <dbReference type="NCBI Taxonomy" id="433657"/>
    <lineage>
        <taxon>Bacteria</taxon>
        <taxon>Bacillati</taxon>
        <taxon>Actinomycetota</taxon>
        <taxon>Actinomycetes</taxon>
        <taxon>Propionibacteriales</taxon>
        <taxon>Nocardioidaceae</taxon>
        <taxon>Nocardioides</taxon>
    </lineage>
</organism>
<proteinExistence type="predicted"/>